<sequence length="118" mass="13314">MYDSGEDAPFTATQTILSELIKMAGGENIFSDIEKNWATVTWEEVVNRNPEVIVIMDYGNITVEQKKQVLFSKSALADVDAIKNKRIAVMPLDHTFEGVRMPLAIETLAKAFYPEKFE</sequence>
<dbReference type="InterPro" id="IPR002491">
    <property type="entry name" value="ABC_transptr_periplasmic_BD"/>
</dbReference>
<feature type="domain" description="Fe/B12 periplasmic-binding" evidence="2">
    <location>
        <begin position="1"/>
        <end position="118"/>
    </location>
</feature>
<dbReference type="EMBL" id="QCZG01000011">
    <property type="protein sequence ID" value="PWA12194.1"/>
    <property type="molecule type" value="Genomic_DNA"/>
</dbReference>
<reference evidence="3 4" key="1">
    <citation type="submission" date="2018-04" db="EMBL/GenBank/DDBJ databases">
        <title>Camelliibacillus theae gen. nov., sp. nov., isolated from Pu'er tea.</title>
        <authorList>
            <person name="Niu L."/>
        </authorList>
    </citation>
    <scope>NUCLEOTIDE SEQUENCE [LARGE SCALE GENOMIC DNA]</scope>
    <source>
        <strain evidence="3 4">T8</strain>
    </source>
</reference>
<dbReference type="Pfam" id="PF01497">
    <property type="entry name" value="Peripla_BP_2"/>
    <property type="match status" value="1"/>
</dbReference>
<dbReference type="InterPro" id="IPR050902">
    <property type="entry name" value="ABC_Transporter_SBP"/>
</dbReference>
<gene>
    <name evidence="3" type="ORF">DCC39_07095</name>
</gene>
<dbReference type="OrthoDB" id="356537at2"/>
<dbReference type="Gene3D" id="3.40.50.1980">
    <property type="entry name" value="Nitrogenase molybdenum iron protein domain"/>
    <property type="match status" value="1"/>
</dbReference>
<name>A0A2U1K4S4_9BACI</name>
<dbReference type="Proteomes" id="UP000245998">
    <property type="component" value="Unassembled WGS sequence"/>
</dbReference>
<organism evidence="3 4">
    <name type="scientific">Pueribacillus theae</name>
    <dbReference type="NCBI Taxonomy" id="2171751"/>
    <lineage>
        <taxon>Bacteria</taxon>
        <taxon>Bacillati</taxon>
        <taxon>Bacillota</taxon>
        <taxon>Bacilli</taxon>
        <taxon>Bacillales</taxon>
        <taxon>Bacillaceae</taxon>
        <taxon>Pueribacillus</taxon>
    </lineage>
</organism>
<protein>
    <recommendedName>
        <fullName evidence="2">Fe/B12 periplasmic-binding domain-containing protein</fullName>
    </recommendedName>
</protein>
<dbReference type="SUPFAM" id="SSF53807">
    <property type="entry name" value="Helical backbone' metal receptor"/>
    <property type="match status" value="1"/>
</dbReference>
<evidence type="ECO:0000313" key="4">
    <source>
        <dbReference type="Proteomes" id="UP000245998"/>
    </source>
</evidence>
<accession>A0A2U1K4S4</accession>
<dbReference type="PANTHER" id="PTHR30535:SF7">
    <property type="entry name" value="IRON(III) DICITRATE-BINDING PROTEIN"/>
    <property type="match status" value="1"/>
</dbReference>
<comment type="similarity">
    <text evidence="1">Belongs to the bacterial solute-binding protein 8 family.</text>
</comment>
<evidence type="ECO:0000256" key="1">
    <source>
        <dbReference type="ARBA" id="ARBA00008814"/>
    </source>
</evidence>
<evidence type="ECO:0000259" key="2">
    <source>
        <dbReference type="PROSITE" id="PS50983"/>
    </source>
</evidence>
<proteinExistence type="inferred from homology"/>
<evidence type="ECO:0000313" key="3">
    <source>
        <dbReference type="EMBL" id="PWA12194.1"/>
    </source>
</evidence>
<keyword evidence="4" id="KW-1185">Reference proteome</keyword>
<comment type="caution">
    <text evidence="3">The sequence shown here is derived from an EMBL/GenBank/DDBJ whole genome shotgun (WGS) entry which is preliminary data.</text>
</comment>
<dbReference type="RefSeq" id="WP_116554200.1">
    <property type="nucleotide sequence ID" value="NZ_QCZG01000011.1"/>
</dbReference>
<dbReference type="PANTHER" id="PTHR30535">
    <property type="entry name" value="VITAMIN B12-BINDING PROTEIN"/>
    <property type="match status" value="1"/>
</dbReference>
<dbReference type="AlphaFoldDB" id="A0A2U1K4S4"/>
<dbReference type="PROSITE" id="PS50983">
    <property type="entry name" value="FE_B12_PBP"/>
    <property type="match status" value="1"/>
</dbReference>